<dbReference type="PROSITE" id="PS50109">
    <property type="entry name" value="HIS_KIN"/>
    <property type="match status" value="1"/>
</dbReference>
<keyword evidence="7" id="KW-0472">Membrane</keyword>
<dbReference type="Pfam" id="PF00512">
    <property type="entry name" value="HisKA"/>
    <property type="match status" value="1"/>
</dbReference>
<accession>A0ABS5S589</accession>
<keyword evidence="7" id="KW-1133">Transmembrane helix</keyword>
<feature type="transmembrane region" description="Helical" evidence="7">
    <location>
        <begin position="7"/>
        <end position="30"/>
    </location>
</feature>
<dbReference type="PANTHER" id="PTHR45436:SF5">
    <property type="entry name" value="SENSOR HISTIDINE KINASE TRCS"/>
    <property type="match status" value="1"/>
</dbReference>
<evidence type="ECO:0000256" key="3">
    <source>
        <dbReference type="ARBA" id="ARBA00022553"/>
    </source>
</evidence>
<dbReference type="InterPro" id="IPR003661">
    <property type="entry name" value="HisK_dim/P_dom"/>
</dbReference>
<dbReference type="RefSeq" id="WP_214113242.1">
    <property type="nucleotide sequence ID" value="NZ_JAHCTB010000004.1"/>
</dbReference>
<comment type="catalytic activity">
    <reaction evidence="1">
        <text>ATP + protein L-histidine = ADP + protein N-phospho-L-histidine.</text>
        <dbReference type="EC" id="2.7.13.3"/>
    </reaction>
</comment>
<evidence type="ECO:0000256" key="4">
    <source>
        <dbReference type="ARBA" id="ARBA00022679"/>
    </source>
</evidence>
<dbReference type="Proteomes" id="UP001297092">
    <property type="component" value="Unassembled WGS sequence"/>
</dbReference>
<feature type="coiled-coil region" evidence="6">
    <location>
        <begin position="243"/>
        <end position="273"/>
    </location>
</feature>
<evidence type="ECO:0000259" key="8">
    <source>
        <dbReference type="PROSITE" id="PS50109"/>
    </source>
</evidence>
<feature type="transmembrane region" description="Helical" evidence="7">
    <location>
        <begin position="135"/>
        <end position="159"/>
    </location>
</feature>
<keyword evidence="3" id="KW-0597">Phosphoprotein</keyword>
<evidence type="ECO:0000256" key="5">
    <source>
        <dbReference type="ARBA" id="ARBA00022777"/>
    </source>
</evidence>
<dbReference type="SUPFAM" id="SSF55874">
    <property type="entry name" value="ATPase domain of HSP90 chaperone/DNA topoisomerase II/histidine kinase"/>
    <property type="match status" value="1"/>
</dbReference>
<keyword evidence="10" id="KW-1185">Reference proteome</keyword>
<evidence type="ECO:0000256" key="2">
    <source>
        <dbReference type="ARBA" id="ARBA00012438"/>
    </source>
</evidence>
<organism evidence="9 10">
    <name type="scientific">Aequorivita echinoideorum</name>
    <dbReference type="NCBI Taxonomy" id="1549647"/>
    <lineage>
        <taxon>Bacteria</taxon>
        <taxon>Pseudomonadati</taxon>
        <taxon>Bacteroidota</taxon>
        <taxon>Flavobacteriia</taxon>
        <taxon>Flavobacteriales</taxon>
        <taxon>Flavobacteriaceae</taxon>
        <taxon>Aequorivita</taxon>
    </lineage>
</organism>
<keyword evidence="5 9" id="KW-0418">Kinase</keyword>
<evidence type="ECO:0000256" key="6">
    <source>
        <dbReference type="SAM" id="Coils"/>
    </source>
</evidence>
<name>A0ABS5S589_9FLAO</name>
<dbReference type="GO" id="GO:0016301">
    <property type="term" value="F:kinase activity"/>
    <property type="evidence" value="ECO:0007669"/>
    <property type="project" value="UniProtKB-KW"/>
</dbReference>
<dbReference type="CDD" id="cd00075">
    <property type="entry name" value="HATPase"/>
    <property type="match status" value="1"/>
</dbReference>
<dbReference type="EC" id="2.7.13.3" evidence="2"/>
<protein>
    <recommendedName>
        <fullName evidence="2">histidine kinase</fullName>
        <ecNumber evidence="2">2.7.13.3</ecNumber>
    </recommendedName>
</protein>
<evidence type="ECO:0000313" key="9">
    <source>
        <dbReference type="EMBL" id="MBT0608368.1"/>
    </source>
</evidence>
<reference evidence="9 10" key="1">
    <citation type="submission" date="2021-05" db="EMBL/GenBank/DDBJ databases">
        <title>Aequorivita echinoideorum JCM 30378 genome.</title>
        <authorList>
            <person name="Zhang H."/>
            <person name="Li C."/>
        </authorList>
    </citation>
    <scope>NUCLEOTIDE SEQUENCE [LARGE SCALE GENOMIC DNA]</scope>
    <source>
        <strain evidence="9 10">JCM30378</strain>
    </source>
</reference>
<proteinExistence type="predicted"/>
<comment type="caution">
    <text evidence="9">The sequence shown here is derived from an EMBL/GenBank/DDBJ whole genome shotgun (WGS) entry which is preliminary data.</text>
</comment>
<feature type="domain" description="Histidine kinase" evidence="8">
    <location>
        <begin position="220"/>
        <end position="422"/>
    </location>
</feature>
<dbReference type="EMBL" id="JAHCTB010000004">
    <property type="protein sequence ID" value="MBT0608368.1"/>
    <property type="molecule type" value="Genomic_DNA"/>
</dbReference>
<dbReference type="Gene3D" id="1.10.287.130">
    <property type="match status" value="1"/>
</dbReference>
<evidence type="ECO:0000313" key="10">
    <source>
        <dbReference type="Proteomes" id="UP001297092"/>
    </source>
</evidence>
<sequence length="422" mass="49533">MKLLNYTTTYFSGILLVLISIWAVVFYFAMFDEIYDSIDDGLDNRKMVLIERASKDIELLQKPQLDEYLYTIEKVNFEKYQNFKDTYRDTMMYMLNEDDFEPVRVLESVFRNNDDYYKIKVVTSMVEEDDQIENLLIYTIILYFSLIISILILNNFFLLKVWKPFYHLISQLKNFSLDSNEPINYKKTNIEEFVLLNKNVEKLLTKTRETYSAQRQFIENASHELQTPLAIAINKLELLFEENNLTENQAFQLQQALENLERLKRLNRSLLLISKIENDQFQQLSNVNINQLIQEIISNFSEMASHKNITFGFSSSENVSLYMNPDLAHFLFSNLIKNAITHGISTSEITINLTEEFFKINNYSSSAPLNGEQIFKRFHKNSMDATSIGLGLAISNSIARKYGFALIYYFREGQHSFALKFH</sequence>
<dbReference type="CDD" id="cd00082">
    <property type="entry name" value="HisKA"/>
    <property type="match status" value="1"/>
</dbReference>
<evidence type="ECO:0000256" key="1">
    <source>
        <dbReference type="ARBA" id="ARBA00000085"/>
    </source>
</evidence>
<dbReference type="InterPro" id="IPR050428">
    <property type="entry name" value="TCS_sensor_his_kinase"/>
</dbReference>
<keyword evidence="4" id="KW-0808">Transferase</keyword>
<evidence type="ECO:0000256" key="7">
    <source>
        <dbReference type="SAM" id="Phobius"/>
    </source>
</evidence>
<dbReference type="InterPro" id="IPR036890">
    <property type="entry name" value="HATPase_C_sf"/>
</dbReference>
<dbReference type="PANTHER" id="PTHR45436">
    <property type="entry name" value="SENSOR HISTIDINE KINASE YKOH"/>
    <property type="match status" value="1"/>
</dbReference>
<dbReference type="InterPro" id="IPR005467">
    <property type="entry name" value="His_kinase_dom"/>
</dbReference>
<gene>
    <name evidence="9" type="ORF">KIV10_09255</name>
</gene>
<dbReference type="InterPro" id="IPR036097">
    <property type="entry name" value="HisK_dim/P_sf"/>
</dbReference>
<keyword evidence="7" id="KW-0812">Transmembrane</keyword>
<dbReference type="Gene3D" id="3.30.565.10">
    <property type="entry name" value="Histidine kinase-like ATPase, C-terminal domain"/>
    <property type="match status" value="1"/>
</dbReference>
<dbReference type="SUPFAM" id="SSF47384">
    <property type="entry name" value="Homodimeric domain of signal transducing histidine kinase"/>
    <property type="match status" value="1"/>
</dbReference>
<dbReference type="SMART" id="SM00388">
    <property type="entry name" value="HisKA"/>
    <property type="match status" value="1"/>
</dbReference>
<keyword evidence="6" id="KW-0175">Coiled coil</keyword>